<evidence type="ECO:0000256" key="1">
    <source>
        <dbReference type="PROSITE-ProRule" id="PRU00221"/>
    </source>
</evidence>
<evidence type="ECO:0000313" key="2">
    <source>
        <dbReference type="EMBL" id="CAD8131278.1"/>
    </source>
</evidence>
<sequence length="555" mass="65847">MNCINHRSEQLLISVNVKENYVLNAFKSMKQMSNKIDRFGEIVIKKLKESKLDETFDQTNQRINFTSVLSQIGSMMKNIWENITEQINYNLDMIEQENKQFINLINENMNLAESSELDLEKLVQIFQGSTLNLWNTQKDLYLMKLDKTRKWLYQEVQAFIENIKKEMNQFDQIGKSTVEQENVKEETQLDNTIIKFQVQQQLPQDDQQSQQINYQLSLLKQEQYQSIQQMSQFNIKPFTYQKVKKNSIQQQESCYAVAFNKDCSIVAASGNQLIKIYEFRQGKLKLNQVLNEQQKTYVTALHFMQKFNQLISGNGDGSIFIWSINKNNQWICQYILKEHYDRINCLIINNNEDIIISSSSDFTIKFWINLNGWICQQTIVDHKNQVFQLSLNEQQNRVISCGYDQLILIIEYQEYNKKWIVIQKVNVDCCGFRICFIKDNLFTFQPKKGNQMHVYEMNNVSKQFTKTKNIPLNQSGNDNKIYFQQQYIKQKQLVLNKHDKNINLIRITQNDEVKVEQSIQFNDYCFFGQMSDDGEYLIIQVQSSKEIQIWKYTEK</sequence>
<protein>
    <recommendedName>
        <fullName evidence="4">WD40-repeat-containing domain</fullName>
    </recommendedName>
</protein>
<proteinExistence type="predicted"/>
<evidence type="ECO:0008006" key="4">
    <source>
        <dbReference type="Google" id="ProtNLM"/>
    </source>
</evidence>
<dbReference type="EMBL" id="CAJJDN010000441">
    <property type="protein sequence ID" value="CAD8131278.1"/>
    <property type="molecule type" value="Genomic_DNA"/>
</dbReference>
<feature type="repeat" description="WD" evidence="1">
    <location>
        <begin position="291"/>
        <end position="325"/>
    </location>
</feature>
<keyword evidence="3" id="KW-1185">Reference proteome</keyword>
<dbReference type="SMART" id="SM00320">
    <property type="entry name" value="WD40"/>
    <property type="match status" value="4"/>
</dbReference>
<name>A0A8S1RSW3_9CILI</name>
<dbReference type="PROSITE" id="PS50294">
    <property type="entry name" value="WD_REPEATS_REGION"/>
    <property type="match status" value="1"/>
</dbReference>
<dbReference type="GO" id="GO:0016226">
    <property type="term" value="P:iron-sulfur cluster assembly"/>
    <property type="evidence" value="ECO:0007669"/>
    <property type="project" value="TreeGrafter"/>
</dbReference>
<accession>A0A8S1RSW3</accession>
<dbReference type="Pfam" id="PF00400">
    <property type="entry name" value="WD40"/>
    <property type="match status" value="2"/>
</dbReference>
<dbReference type="AlphaFoldDB" id="A0A8S1RSW3"/>
<dbReference type="GO" id="GO:0097361">
    <property type="term" value="C:cytosolic [4Fe-4S] assembly targeting complex"/>
    <property type="evidence" value="ECO:0007669"/>
    <property type="project" value="TreeGrafter"/>
</dbReference>
<keyword evidence="1" id="KW-0853">WD repeat</keyword>
<reference evidence="2" key="1">
    <citation type="submission" date="2021-01" db="EMBL/GenBank/DDBJ databases">
        <authorList>
            <consortium name="Genoscope - CEA"/>
            <person name="William W."/>
        </authorList>
    </citation>
    <scope>NUCLEOTIDE SEQUENCE</scope>
</reference>
<organism evidence="2 3">
    <name type="scientific">Paramecium sonneborni</name>
    <dbReference type="NCBI Taxonomy" id="65129"/>
    <lineage>
        <taxon>Eukaryota</taxon>
        <taxon>Sar</taxon>
        <taxon>Alveolata</taxon>
        <taxon>Ciliophora</taxon>
        <taxon>Intramacronucleata</taxon>
        <taxon>Oligohymenophorea</taxon>
        <taxon>Peniculida</taxon>
        <taxon>Parameciidae</taxon>
        <taxon>Paramecium</taxon>
    </lineage>
</organism>
<dbReference type="PANTHER" id="PTHR19920:SF0">
    <property type="entry name" value="CYTOSOLIC IRON-SULFUR PROTEIN ASSEMBLY PROTEIN CIAO1-RELATED"/>
    <property type="match status" value="1"/>
</dbReference>
<dbReference type="PROSITE" id="PS50082">
    <property type="entry name" value="WD_REPEATS_2"/>
    <property type="match status" value="2"/>
</dbReference>
<dbReference type="PANTHER" id="PTHR19920">
    <property type="entry name" value="WD40 PROTEIN CIAO1"/>
    <property type="match status" value="1"/>
</dbReference>
<gene>
    <name evidence="2" type="ORF">PSON_ATCC_30995.1.T4410005</name>
</gene>
<dbReference type="InterPro" id="IPR001680">
    <property type="entry name" value="WD40_rpt"/>
</dbReference>
<dbReference type="Proteomes" id="UP000692954">
    <property type="component" value="Unassembled WGS sequence"/>
</dbReference>
<feature type="repeat" description="WD" evidence="1">
    <location>
        <begin position="336"/>
        <end position="367"/>
    </location>
</feature>
<comment type="caution">
    <text evidence="2">The sequence shown here is derived from an EMBL/GenBank/DDBJ whole genome shotgun (WGS) entry which is preliminary data.</text>
</comment>
<evidence type="ECO:0000313" key="3">
    <source>
        <dbReference type="Proteomes" id="UP000692954"/>
    </source>
</evidence>